<dbReference type="GO" id="GO:0016020">
    <property type="term" value="C:membrane"/>
    <property type="evidence" value="ECO:0007669"/>
    <property type="project" value="UniProtKB-SubCell"/>
</dbReference>
<feature type="transmembrane region" description="Helical" evidence="5">
    <location>
        <begin position="6"/>
        <end position="24"/>
    </location>
</feature>
<evidence type="ECO:0000313" key="6">
    <source>
        <dbReference type="EMBL" id="OGY82933.1"/>
    </source>
</evidence>
<dbReference type="Pfam" id="PF02674">
    <property type="entry name" value="Colicin_V"/>
    <property type="match status" value="1"/>
</dbReference>
<keyword evidence="4 5" id="KW-0472">Membrane</keyword>
<gene>
    <name evidence="6" type="ORF">A2898_05125</name>
</gene>
<reference evidence="6 7" key="1">
    <citation type="journal article" date="2016" name="Nat. Commun.">
        <title>Thousands of microbial genomes shed light on interconnected biogeochemical processes in an aquifer system.</title>
        <authorList>
            <person name="Anantharaman K."/>
            <person name="Brown C.T."/>
            <person name="Hug L.A."/>
            <person name="Sharon I."/>
            <person name="Castelle C.J."/>
            <person name="Probst A.J."/>
            <person name="Thomas B.C."/>
            <person name="Singh A."/>
            <person name="Wilkins M.J."/>
            <person name="Karaoz U."/>
            <person name="Brodie E.L."/>
            <person name="Williams K.H."/>
            <person name="Hubbard S.S."/>
            <person name="Banfield J.F."/>
        </authorList>
    </citation>
    <scope>NUCLEOTIDE SEQUENCE [LARGE SCALE GENOMIC DNA]</scope>
</reference>
<comment type="subcellular location">
    <subcellularLocation>
        <location evidence="1">Membrane</location>
        <topology evidence="1">Multi-pass membrane protein</topology>
    </subcellularLocation>
</comment>
<evidence type="ECO:0000256" key="5">
    <source>
        <dbReference type="SAM" id="Phobius"/>
    </source>
</evidence>
<dbReference type="STRING" id="1798543.A2898_05125"/>
<evidence type="ECO:0000256" key="1">
    <source>
        <dbReference type="ARBA" id="ARBA00004141"/>
    </source>
</evidence>
<evidence type="ECO:0000256" key="2">
    <source>
        <dbReference type="ARBA" id="ARBA00022692"/>
    </source>
</evidence>
<feature type="transmembrane region" description="Helical" evidence="5">
    <location>
        <begin position="104"/>
        <end position="128"/>
    </location>
</feature>
<evidence type="ECO:0008006" key="8">
    <source>
        <dbReference type="Google" id="ProtNLM"/>
    </source>
</evidence>
<evidence type="ECO:0000313" key="7">
    <source>
        <dbReference type="Proteomes" id="UP000179164"/>
    </source>
</evidence>
<dbReference type="AlphaFoldDB" id="A0A1G2B165"/>
<dbReference type="GO" id="GO:0009403">
    <property type="term" value="P:toxin biosynthetic process"/>
    <property type="evidence" value="ECO:0007669"/>
    <property type="project" value="InterPro"/>
</dbReference>
<organism evidence="6 7">
    <name type="scientific">Candidatus Kerfeldbacteria bacterium RIFCSPLOWO2_01_FULL_48_11</name>
    <dbReference type="NCBI Taxonomy" id="1798543"/>
    <lineage>
        <taxon>Bacteria</taxon>
        <taxon>Candidatus Kerfeldiibacteriota</taxon>
    </lineage>
</organism>
<protein>
    <recommendedName>
        <fullName evidence="8">Colicin V production protein</fullName>
    </recommendedName>
</protein>
<dbReference type="Proteomes" id="UP000179164">
    <property type="component" value="Unassembled WGS sequence"/>
</dbReference>
<evidence type="ECO:0000256" key="3">
    <source>
        <dbReference type="ARBA" id="ARBA00022989"/>
    </source>
</evidence>
<evidence type="ECO:0000256" key="4">
    <source>
        <dbReference type="ARBA" id="ARBA00023136"/>
    </source>
</evidence>
<dbReference type="PANTHER" id="PTHR37306:SF1">
    <property type="entry name" value="COLICIN V PRODUCTION PROTEIN"/>
    <property type="match status" value="1"/>
</dbReference>
<dbReference type="EMBL" id="MHKE01000017">
    <property type="protein sequence ID" value="OGY82933.1"/>
    <property type="molecule type" value="Genomic_DNA"/>
</dbReference>
<name>A0A1G2B165_9BACT</name>
<feature type="transmembrane region" description="Helical" evidence="5">
    <location>
        <begin position="64"/>
        <end position="83"/>
    </location>
</feature>
<keyword evidence="2 5" id="KW-0812">Transmembrane</keyword>
<dbReference type="InterPro" id="IPR003825">
    <property type="entry name" value="Colicin-V_CvpA"/>
</dbReference>
<sequence>MPTFDLILLALFLYFIFSGFWFGLVHTVGVLIGIVVGVLAAGTFHEALGNFLQFLFVKGDVANSASFIIVFIVVNQLVGFIFQRLDKAFKLATIIPFLGPINRIAGAVLGIVVGVLVVGTILTVASIYPFSEGFASAVESSRLADMFISGASILTALFPQNLRSLLGS</sequence>
<keyword evidence="3 5" id="KW-1133">Transmembrane helix</keyword>
<accession>A0A1G2B165</accession>
<proteinExistence type="predicted"/>
<dbReference type="PANTHER" id="PTHR37306">
    <property type="entry name" value="COLICIN V PRODUCTION PROTEIN"/>
    <property type="match status" value="1"/>
</dbReference>
<comment type="caution">
    <text evidence="6">The sequence shown here is derived from an EMBL/GenBank/DDBJ whole genome shotgun (WGS) entry which is preliminary data.</text>
</comment>